<dbReference type="AlphaFoldDB" id="E8QWT6"/>
<keyword evidence="3" id="KW-1185">Reference proteome</keyword>
<dbReference type="OrthoDB" id="3216372at2"/>
<dbReference type="InterPro" id="IPR041049">
    <property type="entry name" value="DUF5615"/>
</dbReference>
<name>E8QWT6_ISOPI</name>
<dbReference type="HOGENOM" id="CLU_150003_0_0_0"/>
<evidence type="ECO:0000259" key="1">
    <source>
        <dbReference type="Pfam" id="PF18480"/>
    </source>
</evidence>
<dbReference type="EMBL" id="CP002353">
    <property type="protein sequence ID" value="ADV62986.1"/>
    <property type="molecule type" value="Genomic_DNA"/>
</dbReference>
<accession>E8QWT6</accession>
<dbReference type="InParanoid" id="E8QWT6"/>
<dbReference type="eggNOG" id="COG4634">
    <property type="taxonomic scope" value="Bacteria"/>
</dbReference>
<reference key="1">
    <citation type="submission" date="2010-11" db="EMBL/GenBank/DDBJ databases">
        <title>The complete sequence of chromosome of Isophaera pallida ATCC 43644.</title>
        <authorList>
            <consortium name="US DOE Joint Genome Institute (JGI-PGF)"/>
            <person name="Lucas S."/>
            <person name="Copeland A."/>
            <person name="Lapidus A."/>
            <person name="Bruce D."/>
            <person name="Goodwin L."/>
            <person name="Pitluck S."/>
            <person name="Kyrpides N."/>
            <person name="Mavromatis K."/>
            <person name="Pagani I."/>
            <person name="Ivanova N."/>
            <person name="Saunders E."/>
            <person name="Brettin T."/>
            <person name="Detter J.C."/>
            <person name="Han C."/>
            <person name="Tapia R."/>
            <person name="Land M."/>
            <person name="Hauser L."/>
            <person name="Markowitz V."/>
            <person name="Cheng J.-F."/>
            <person name="Hugenholtz P."/>
            <person name="Woyke T."/>
            <person name="Wu D."/>
            <person name="Eisen J.A."/>
        </authorList>
    </citation>
    <scope>NUCLEOTIDE SEQUENCE</scope>
    <source>
        <strain>ATCC 43644</strain>
    </source>
</reference>
<feature type="domain" description="DUF5615" evidence="1">
    <location>
        <begin position="1"/>
        <end position="111"/>
    </location>
</feature>
<sequence length="129" mass="14301">MKFKLDENFGQSVLEVFTRRGFDCHTVHDEGLTGAEDPDVLVAATAEDRVLVTLDRDFTNVLVHPPEATAGIVVVQLGRRLTRGLLVASIETFLTACEQNLLCGKLWIVEPGRIREHRTDDEDDDGDPA</sequence>
<evidence type="ECO:0000313" key="2">
    <source>
        <dbReference type="EMBL" id="ADV62986.1"/>
    </source>
</evidence>
<dbReference type="STRING" id="575540.Isop_2411"/>
<protein>
    <recommendedName>
        <fullName evidence="1">DUF5615 domain-containing protein</fullName>
    </recommendedName>
</protein>
<proteinExistence type="predicted"/>
<dbReference type="Proteomes" id="UP000008631">
    <property type="component" value="Chromosome"/>
</dbReference>
<gene>
    <name evidence="2" type="ordered locus">Isop_2411</name>
</gene>
<evidence type="ECO:0000313" key="3">
    <source>
        <dbReference type="Proteomes" id="UP000008631"/>
    </source>
</evidence>
<dbReference type="Pfam" id="PF18480">
    <property type="entry name" value="DUF5615"/>
    <property type="match status" value="1"/>
</dbReference>
<reference evidence="2 3" key="2">
    <citation type="journal article" date="2011" name="Stand. Genomic Sci.">
        <title>Complete genome sequence of Isosphaera pallida type strain (IS1B).</title>
        <authorList>
            <consortium name="US DOE Joint Genome Institute (JGI-PGF)"/>
            <person name="Goker M."/>
            <person name="Cleland D."/>
            <person name="Saunders E."/>
            <person name="Lapidus A."/>
            <person name="Nolan M."/>
            <person name="Lucas S."/>
            <person name="Hammon N."/>
            <person name="Deshpande S."/>
            <person name="Cheng J.F."/>
            <person name="Tapia R."/>
            <person name="Han C."/>
            <person name="Goodwin L."/>
            <person name="Pitluck S."/>
            <person name="Liolios K."/>
            <person name="Pagani I."/>
            <person name="Ivanova N."/>
            <person name="Mavromatis K."/>
            <person name="Pati A."/>
            <person name="Chen A."/>
            <person name="Palaniappan K."/>
            <person name="Land M."/>
            <person name="Hauser L."/>
            <person name="Chang Y.J."/>
            <person name="Jeffries C.D."/>
            <person name="Detter J.C."/>
            <person name="Beck B."/>
            <person name="Woyke T."/>
            <person name="Bristow J."/>
            <person name="Eisen J.A."/>
            <person name="Markowitz V."/>
            <person name="Hugenholtz P."/>
            <person name="Kyrpides N.C."/>
            <person name="Klenk H.P."/>
        </authorList>
    </citation>
    <scope>NUCLEOTIDE SEQUENCE [LARGE SCALE GENOMIC DNA]</scope>
    <source>
        <strain evidence="3">ATCC 43644 / DSM 9630 / IS1B</strain>
    </source>
</reference>
<dbReference type="KEGG" id="ipa:Isop_2411"/>
<dbReference type="RefSeq" id="WP_013565274.1">
    <property type="nucleotide sequence ID" value="NC_014962.1"/>
</dbReference>
<organism evidence="2 3">
    <name type="scientific">Isosphaera pallida (strain ATCC 43644 / DSM 9630 / IS1B)</name>
    <dbReference type="NCBI Taxonomy" id="575540"/>
    <lineage>
        <taxon>Bacteria</taxon>
        <taxon>Pseudomonadati</taxon>
        <taxon>Planctomycetota</taxon>
        <taxon>Planctomycetia</taxon>
        <taxon>Isosphaerales</taxon>
        <taxon>Isosphaeraceae</taxon>
        <taxon>Isosphaera</taxon>
    </lineage>
</organism>